<dbReference type="InterPro" id="IPR035906">
    <property type="entry name" value="MetI-like_sf"/>
</dbReference>
<dbReference type="RefSeq" id="WP_285764665.1">
    <property type="nucleotide sequence ID" value="NZ_BSYJ01000004.1"/>
</dbReference>
<evidence type="ECO:0000259" key="12">
    <source>
        <dbReference type="PROSITE" id="PS50928"/>
    </source>
</evidence>
<dbReference type="PROSITE" id="PS50928">
    <property type="entry name" value="ABC_TM1"/>
    <property type="match status" value="1"/>
</dbReference>
<evidence type="ECO:0000313" key="14">
    <source>
        <dbReference type="Proteomes" id="UP001224392"/>
    </source>
</evidence>
<comment type="similarity">
    <text evidence="2">Belongs to the bacterial solute-binding protein 1 family.</text>
</comment>
<dbReference type="Pfam" id="PF01547">
    <property type="entry name" value="SBP_bac_1"/>
    <property type="match status" value="1"/>
</dbReference>
<evidence type="ECO:0000256" key="5">
    <source>
        <dbReference type="ARBA" id="ARBA00022692"/>
    </source>
</evidence>
<feature type="transmembrane region" description="Helical" evidence="10">
    <location>
        <begin position="422"/>
        <end position="438"/>
    </location>
</feature>
<feature type="transmembrane region" description="Helical" evidence="10">
    <location>
        <begin position="565"/>
        <end position="585"/>
    </location>
</feature>
<evidence type="ECO:0000256" key="1">
    <source>
        <dbReference type="ARBA" id="ARBA00004651"/>
    </source>
</evidence>
<comment type="similarity">
    <text evidence="10">Belongs to the binding-protein-dependent transport system permease family.</text>
</comment>
<dbReference type="PRINTS" id="PR00181">
    <property type="entry name" value="MALTOSEBP"/>
</dbReference>
<dbReference type="InterPro" id="IPR006061">
    <property type="entry name" value="SBP_1_CS"/>
</dbReference>
<gene>
    <name evidence="13" type="ORF">MNKW57_23800</name>
</gene>
<evidence type="ECO:0000256" key="11">
    <source>
        <dbReference type="SAM" id="SignalP"/>
    </source>
</evidence>
<evidence type="ECO:0000256" key="4">
    <source>
        <dbReference type="ARBA" id="ARBA00022597"/>
    </source>
</evidence>
<feature type="transmembrane region" description="Helical" evidence="10">
    <location>
        <begin position="671"/>
        <end position="693"/>
    </location>
</feature>
<evidence type="ECO:0000256" key="7">
    <source>
        <dbReference type="ARBA" id="ARBA00022989"/>
    </source>
</evidence>
<dbReference type="EMBL" id="BSYJ01000004">
    <property type="protein sequence ID" value="GMG88059.1"/>
    <property type="molecule type" value="Genomic_DNA"/>
</dbReference>
<dbReference type="PANTHER" id="PTHR30061:SF50">
    <property type="entry name" value="MALTOSE_MALTODEXTRIN-BINDING PERIPLASMIC PROTEIN"/>
    <property type="match status" value="1"/>
</dbReference>
<dbReference type="Gene3D" id="1.10.3720.10">
    <property type="entry name" value="MetI-like"/>
    <property type="match status" value="1"/>
</dbReference>
<dbReference type="Gene3D" id="3.40.190.10">
    <property type="entry name" value="Periplasmic binding protein-like II"/>
    <property type="match status" value="2"/>
</dbReference>
<keyword evidence="4" id="KW-0762">Sugar transport</keyword>
<dbReference type="SUPFAM" id="SSF161098">
    <property type="entry name" value="MetI-like"/>
    <property type="match status" value="1"/>
</dbReference>
<reference evidence="13 14" key="1">
    <citation type="submission" date="2023-04" db="EMBL/GenBank/DDBJ databases">
        <title>Marinobulbifer ophiurae gen. nov., sp. Nov., isolate from tissue of brittle star Ophioplocus japonicus.</title>
        <authorList>
            <person name="Kawano K."/>
            <person name="Sawayama S."/>
            <person name="Nakagawa S."/>
        </authorList>
    </citation>
    <scope>NUCLEOTIDE SEQUENCE [LARGE SCALE GENOMIC DNA]</scope>
    <source>
        <strain evidence="13 14">NKW57</strain>
    </source>
</reference>
<dbReference type="InterPro" id="IPR000515">
    <property type="entry name" value="MetI-like"/>
</dbReference>
<keyword evidence="7 10" id="KW-1133">Transmembrane helix</keyword>
<keyword evidence="6 11" id="KW-0732">Signal</keyword>
<evidence type="ECO:0000256" key="10">
    <source>
        <dbReference type="RuleBase" id="RU363032"/>
    </source>
</evidence>
<proteinExistence type="inferred from homology"/>
<feature type="chain" id="PRO_5045830664" description="Maltodextrin-binding protein" evidence="11">
    <location>
        <begin position="29"/>
        <end position="751"/>
    </location>
</feature>
<dbReference type="InterPro" id="IPR006060">
    <property type="entry name" value="Maltose/Cyclodextrin-bd"/>
</dbReference>
<keyword evidence="3 10" id="KW-0813">Transport</keyword>
<comment type="subcellular location">
    <subcellularLocation>
        <location evidence="1 10">Cell membrane</location>
        <topology evidence="1 10">Multi-pass membrane protein</topology>
    </subcellularLocation>
</comment>
<evidence type="ECO:0000256" key="3">
    <source>
        <dbReference type="ARBA" id="ARBA00022448"/>
    </source>
</evidence>
<dbReference type="SUPFAM" id="SSF53850">
    <property type="entry name" value="Periplasmic binding protein-like II"/>
    <property type="match status" value="1"/>
</dbReference>
<dbReference type="CDD" id="cd06261">
    <property type="entry name" value="TM_PBP2"/>
    <property type="match status" value="1"/>
</dbReference>
<evidence type="ECO:0000256" key="9">
    <source>
        <dbReference type="ARBA" id="ARBA00030303"/>
    </source>
</evidence>
<feature type="transmembrane region" description="Helical" evidence="10">
    <location>
        <begin position="524"/>
        <end position="553"/>
    </location>
</feature>
<sequence>MPDLRKYLQIAALWLLGASALLAGPASAEEIRLWHAYRGEEKAALENLLERFNATVGHNSGHTVIPLAIPFDSYADKLSAALPRGRGPDLFIFAHDRIGGWALSGNTIAAVDDFASAAILERFPQPLRDAMSFEGKLYGLPFNFKSVALIYNRDLVPEPPATAADMLALAKRHTDQARGHFGLAFEYTEPFYHGALLNAGGGAFSADGELQVDSSGAVGALHTLREWLATGALPSEPTSALVSGLFNQGRAAMVINGPWMLSEIDPTIDYGVAPLPLLDNGEPLSPWAAVEGLFLSPASKHPQAAWALVEFLTSDEAALEMATTGKQLPANSAAFSFPEVQQNPVAMAFRKQLDTAQPIPNLAEMTLLWTPLRTALQRTVKGTATPEEAARELQAGVQQDIDTLRAQQQALTNQQNTQAAPLWPWLLIPAGLIAFLLTGTRRRRIAAGLQEHRTAASFVGPAAIGMLVLVFFPLAYGLLLSFTDTTMFNEHTPLSSRWAGLDNYVAILSDWRIWNESGVRFDNFYWTLGITIAWTLVNLALTVLLGLGLALALNKPFRGRNLVRVLLILPWAIPNYITALIWKGLFHPQFGAINQFVVLLGGDPVAWFDTVTASFFTGVITNVWLGFPFMMLVILGGLQTIPSDLYEAARMEGASRWQQFRRITLPMLRPTLLPAVVMSVIWTFNMFNVIYLVSDGAPAGANDILITKAFRIGFEKYQYAYASAYSTIVLLLLLAYAIWQTRVTRMTEAAK</sequence>
<dbReference type="Proteomes" id="UP001224392">
    <property type="component" value="Unassembled WGS sequence"/>
</dbReference>
<evidence type="ECO:0000256" key="2">
    <source>
        <dbReference type="ARBA" id="ARBA00008520"/>
    </source>
</evidence>
<dbReference type="PANTHER" id="PTHR30061">
    <property type="entry name" value="MALTOSE-BINDING PERIPLASMIC PROTEIN"/>
    <property type="match status" value="1"/>
</dbReference>
<evidence type="ECO:0000256" key="8">
    <source>
        <dbReference type="ARBA" id="ARBA00023136"/>
    </source>
</evidence>
<feature type="signal peptide" evidence="11">
    <location>
        <begin position="1"/>
        <end position="28"/>
    </location>
</feature>
<dbReference type="Pfam" id="PF00528">
    <property type="entry name" value="BPD_transp_1"/>
    <property type="match status" value="1"/>
</dbReference>
<protein>
    <recommendedName>
        <fullName evidence="9">Maltodextrin-binding protein</fullName>
    </recommendedName>
</protein>
<accession>A0ABQ6M114</accession>
<keyword evidence="8 10" id="KW-0472">Membrane</keyword>
<comment type="caution">
    <text evidence="13">The sequence shown here is derived from an EMBL/GenBank/DDBJ whole genome shotgun (WGS) entry which is preliminary data.</text>
</comment>
<keyword evidence="14" id="KW-1185">Reference proteome</keyword>
<feature type="domain" description="ABC transmembrane type-1" evidence="12">
    <location>
        <begin position="528"/>
        <end position="740"/>
    </location>
</feature>
<feature type="transmembrane region" description="Helical" evidence="10">
    <location>
        <begin position="719"/>
        <end position="739"/>
    </location>
</feature>
<evidence type="ECO:0000313" key="13">
    <source>
        <dbReference type="EMBL" id="GMG88059.1"/>
    </source>
</evidence>
<evidence type="ECO:0000256" key="6">
    <source>
        <dbReference type="ARBA" id="ARBA00022729"/>
    </source>
</evidence>
<name>A0ABQ6M114_9GAMM</name>
<feature type="transmembrane region" description="Helical" evidence="10">
    <location>
        <begin position="458"/>
        <end position="479"/>
    </location>
</feature>
<dbReference type="PROSITE" id="PS01037">
    <property type="entry name" value="SBP_BACTERIAL_1"/>
    <property type="match status" value="1"/>
</dbReference>
<organism evidence="13 14">
    <name type="scientific">Biformimicrobium ophioploci</name>
    <dbReference type="NCBI Taxonomy" id="3036711"/>
    <lineage>
        <taxon>Bacteria</taxon>
        <taxon>Pseudomonadati</taxon>
        <taxon>Pseudomonadota</taxon>
        <taxon>Gammaproteobacteria</taxon>
        <taxon>Cellvibrionales</taxon>
        <taxon>Microbulbiferaceae</taxon>
        <taxon>Biformimicrobium</taxon>
    </lineage>
</organism>
<dbReference type="InterPro" id="IPR006059">
    <property type="entry name" value="SBP"/>
</dbReference>
<keyword evidence="5 10" id="KW-0812">Transmembrane</keyword>